<accession>A0A3N0UW66</accession>
<dbReference type="RefSeq" id="WP_123238086.1">
    <property type="nucleotide sequence ID" value="NZ_RJVP01000007.1"/>
</dbReference>
<keyword evidence="2" id="KW-0732">Signal</keyword>
<gene>
    <name evidence="3" type="ORF">ED236_11260</name>
</gene>
<dbReference type="Proteomes" id="UP000275137">
    <property type="component" value="Unassembled WGS sequence"/>
</dbReference>
<evidence type="ECO:0000313" key="3">
    <source>
        <dbReference type="EMBL" id="ROH84494.1"/>
    </source>
</evidence>
<evidence type="ECO:0000256" key="1">
    <source>
        <dbReference type="SAM" id="Coils"/>
    </source>
</evidence>
<name>A0A3N0UW66_9PROT</name>
<proteinExistence type="predicted"/>
<dbReference type="InterPro" id="IPR010870">
    <property type="entry name" value="Porin_O/P"/>
</dbReference>
<evidence type="ECO:0000313" key="4">
    <source>
        <dbReference type="Proteomes" id="UP000275137"/>
    </source>
</evidence>
<organism evidence="3 4">
    <name type="scientific">Pseudomethylobacillus aquaticus</name>
    <dbReference type="NCBI Taxonomy" id="2676064"/>
    <lineage>
        <taxon>Bacteria</taxon>
        <taxon>Pseudomonadati</taxon>
        <taxon>Pseudomonadota</taxon>
        <taxon>Betaproteobacteria</taxon>
        <taxon>Nitrosomonadales</taxon>
        <taxon>Methylophilaceae</taxon>
        <taxon>Pseudomethylobacillus</taxon>
    </lineage>
</organism>
<dbReference type="InterPro" id="IPR023614">
    <property type="entry name" value="Porin_dom_sf"/>
</dbReference>
<keyword evidence="4" id="KW-1185">Reference proteome</keyword>
<feature type="chain" id="PRO_5018107479" evidence="2">
    <location>
        <begin position="32"/>
        <end position="466"/>
    </location>
</feature>
<dbReference type="SUPFAM" id="SSF56935">
    <property type="entry name" value="Porins"/>
    <property type="match status" value="1"/>
</dbReference>
<comment type="caution">
    <text evidence="3">The sequence shown here is derived from an EMBL/GenBank/DDBJ whole genome shotgun (WGS) entry which is preliminary data.</text>
</comment>
<sequence length="466" mass="51251">MMNLKKNYLHSVVIASLVGSAALLSSGAALANDSDELEKLRALVQELDQKIRVLDRKAELSEEKAEADRKAAPVIKAGSSGFSVESADKKNSIKLRGLLQADSRNYFSDDNPDINNEYTLRRVRPRLQGTFFNIFDFDINTDFAPAAAVVQDAFINARIQPWFQVQAGKFKVPVSLERIQSGGDLRFVERSYVSDSIAPNRDVGLQIHGNVLNEKLNYAVGVFDGQFDGQSNGSNRDNVANADGKEIAVRVFATPFKGEDSVLEGLGFGLSATRANGSDQAVGDSYRTPGQRNIFAYNGATLTDGDKTRFSPQAYYYNGPFGLITEYIKSDTDVVRGANSDKISNDAWQIAASWVLTGENNSFRGITPKRDFDLNAGTWGAWELAVRYHQLNVDDKVFEGPAATRYASATSTTEKASSWGLGVNWYLNKNLKVQTTYEQTSFDSGVAGVQDLEDEKVLFTRLQVAF</sequence>
<keyword evidence="1" id="KW-0175">Coiled coil</keyword>
<feature type="coiled-coil region" evidence="1">
    <location>
        <begin position="30"/>
        <end position="70"/>
    </location>
</feature>
<reference evidence="3 4" key="1">
    <citation type="submission" date="2018-10" db="EMBL/GenBank/DDBJ databases">
        <authorList>
            <person name="Chen W.-M."/>
        </authorList>
    </citation>
    <scope>NUCLEOTIDE SEQUENCE [LARGE SCALE GENOMIC DNA]</scope>
    <source>
        <strain evidence="3 4">H-5</strain>
    </source>
</reference>
<protein>
    <submittedName>
        <fullName evidence="3">Porin</fullName>
    </submittedName>
</protein>
<dbReference type="AlphaFoldDB" id="A0A3N0UW66"/>
<dbReference type="EMBL" id="RJVP01000007">
    <property type="protein sequence ID" value="ROH84494.1"/>
    <property type="molecule type" value="Genomic_DNA"/>
</dbReference>
<feature type="signal peptide" evidence="2">
    <location>
        <begin position="1"/>
        <end position="31"/>
    </location>
</feature>
<dbReference type="Pfam" id="PF07396">
    <property type="entry name" value="Porin_O_P"/>
    <property type="match status" value="1"/>
</dbReference>
<evidence type="ECO:0000256" key="2">
    <source>
        <dbReference type="SAM" id="SignalP"/>
    </source>
</evidence>
<dbReference type="Gene3D" id="2.40.160.10">
    <property type="entry name" value="Porin"/>
    <property type="match status" value="1"/>
</dbReference>